<feature type="domain" description="Wadjet protein JetD C-terminal" evidence="1">
    <location>
        <begin position="195"/>
        <end position="351"/>
    </location>
</feature>
<evidence type="ECO:0000259" key="1">
    <source>
        <dbReference type="Pfam" id="PF09983"/>
    </source>
</evidence>
<dbReference type="InterPro" id="IPR024534">
    <property type="entry name" value="JetD_C"/>
</dbReference>
<name>A0ABS6F0M5_9CLOT</name>
<reference evidence="2 3" key="1">
    <citation type="submission" date="2021-06" db="EMBL/GenBank/DDBJ databases">
        <authorList>
            <person name="Sun Q."/>
            <person name="Li D."/>
        </authorList>
    </citation>
    <scope>NUCLEOTIDE SEQUENCE [LARGE SCALE GENOMIC DNA]</scope>
    <source>
        <strain evidence="2 3">MSJ-4</strain>
    </source>
</reference>
<dbReference type="EMBL" id="JAHLQL010000002">
    <property type="protein sequence ID" value="MBU5591851.1"/>
    <property type="molecule type" value="Genomic_DNA"/>
</dbReference>
<proteinExistence type="predicted"/>
<dbReference type="RefSeq" id="WP_216456784.1">
    <property type="nucleotide sequence ID" value="NZ_JAHLQL010000002.1"/>
</dbReference>
<protein>
    <recommendedName>
        <fullName evidence="1">Wadjet protein JetD C-terminal domain-containing protein</fullName>
    </recommendedName>
</protein>
<evidence type="ECO:0000313" key="2">
    <source>
        <dbReference type="EMBL" id="MBU5591851.1"/>
    </source>
</evidence>
<sequence length="358" mass="42398">MYNLIKIFLDIKGKKNKKFDIVELENFIINRCGGQSGYYSQGGYEAFYDAMQNLKAEGKIKEVKTSDSNKRYKFPMKIRWSLVTNEVKQQWLDEDIIMVSDILDLKTYLRYPKYQTKEEWKYILNIYSFLKENDKRQWASVEERCLELFEDEKFLTENEDGKKNNKVLKRLGLKLEDIKAKQYGEQFIYWNRGVSNIKTIIILENHSTFFSFKKAVQSGIDIFGIEPDALIFGYGNKILSSFSFIDEIADPSTIKVYYFGDIDPVGFSIYVGLREKYSNIDINLLAPAYIELLKICNKDYSCKDHVKKQKHLDLMLKELRQFSCETYQDRIKRLWELKLRIPQELITYEYLLKMKGAI</sequence>
<dbReference type="Proteomes" id="UP000736583">
    <property type="component" value="Unassembled WGS sequence"/>
</dbReference>
<evidence type="ECO:0000313" key="3">
    <source>
        <dbReference type="Proteomes" id="UP000736583"/>
    </source>
</evidence>
<comment type="caution">
    <text evidence="2">The sequence shown here is derived from an EMBL/GenBank/DDBJ whole genome shotgun (WGS) entry which is preliminary data.</text>
</comment>
<organism evidence="2 3">
    <name type="scientific">Clostridium simiarum</name>
    <dbReference type="NCBI Taxonomy" id="2841506"/>
    <lineage>
        <taxon>Bacteria</taxon>
        <taxon>Bacillati</taxon>
        <taxon>Bacillota</taxon>
        <taxon>Clostridia</taxon>
        <taxon>Eubacteriales</taxon>
        <taxon>Clostridiaceae</taxon>
        <taxon>Clostridium</taxon>
    </lineage>
</organism>
<keyword evidence="3" id="KW-1185">Reference proteome</keyword>
<dbReference type="Pfam" id="PF09983">
    <property type="entry name" value="JetD_C"/>
    <property type="match status" value="1"/>
</dbReference>
<accession>A0ABS6F0M5</accession>
<gene>
    <name evidence="2" type="ORF">KQI89_08740</name>
</gene>